<dbReference type="PROSITE" id="PS00028">
    <property type="entry name" value="ZINC_FINGER_C2H2_1"/>
    <property type="match status" value="1"/>
</dbReference>
<name>A0A0F9JSQ1_9ZZZZ</name>
<gene>
    <name evidence="2" type="ORF">LCGC14_1788940</name>
</gene>
<organism evidence="2">
    <name type="scientific">marine sediment metagenome</name>
    <dbReference type="NCBI Taxonomy" id="412755"/>
    <lineage>
        <taxon>unclassified sequences</taxon>
        <taxon>metagenomes</taxon>
        <taxon>ecological metagenomes</taxon>
    </lineage>
</organism>
<protein>
    <recommendedName>
        <fullName evidence="1">C2H2-type domain-containing protein</fullName>
    </recommendedName>
</protein>
<proteinExistence type="predicted"/>
<evidence type="ECO:0000313" key="2">
    <source>
        <dbReference type="EMBL" id="KKM01983.1"/>
    </source>
</evidence>
<sequence length="36" mass="4463">MITFVCKWCGKEWRELLAFELHCTILHSQSWLIKRR</sequence>
<dbReference type="EMBL" id="LAZR01017052">
    <property type="protein sequence ID" value="KKM01983.1"/>
    <property type="molecule type" value="Genomic_DNA"/>
</dbReference>
<dbReference type="AlphaFoldDB" id="A0A0F9JSQ1"/>
<feature type="domain" description="C2H2-type" evidence="1">
    <location>
        <begin position="6"/>
        <end position="27"/>
    </location>
</feature>
<accession>A0A0F9JSQ1</accession>
<comment type="caution">
    <text evidence="2">The sequence shown here is derived from an EMBL/GenBank/DDBJ whole genome shotgun (WGS) entry which is preliminary data.</text>
</comment>
<dbReference type="InterPro" id="IPR013087">
    <property type="entry name" value="Znf_C2H2_type"/>
</dbReference>
<reference evidence="2" key="1">
    <citation type="journal article" date="2015" name="Nature">
        <title>Complex archaea that bridge the gap between prokaryotes and eukaryotes.</title>
        <authorList>
            <person name="Spang A."/>
            <person name="Saw J.H."/>
            <person name="Jorgensen S.L."/>
            <person name="Zaremba-Niedzwiedzka K."/>
            <person name="Martijn J."/>
            <person name="Lind A.E."/>
            <person name="van Eijk R."/>
            <person name="Schleper C."/>
            <person name="Guy L."/>
            <person name="Ettema T.J."/>
        </authorList>
    </citation>
    <scope>NUCLEOTIDE SEQUENCE</scope>
</reference>
<evidence type="ECO:0000259" key="1">
    <source>
        <dbReference type="PROSITE" id="PS00028"/>
    </source>
</evidence>